<dbReference type="PANTHER" id="PTHR42780:SF1">
    <property type="entry name" value="ISOLEUCINE--TRNA LIGASE, CYTOPLASMIC"/>
    <property type="match status" value="1"/>
</dbReference>
<evidence type="ECO:0000256" key="4">
    <source>
        <dbReference type="ARBA" id="ARBA00022840"/>
    </source>
</evidence>
<dbReference type="GO" id="GO:0005524">
    <property type="term" value="F:ATP binding"/>
    <property type="evidence" value="ECO:0007669"/>
    <property type="project" value="UniProtKB-KW"/>
</dbReference>
<dbReference type="Pfam" id="PF08264">
    <property type="entry name" value="Anticodon_1"/>
    <property type="match status" value="1"/>
</dbReference>
<evidence type="ECO:0000313" key="13">
    <source>
        <dbReference type="Proteomes" id="UP000257017"/>
    </source>
</evidence>
<dbReference type="RefSeq" id="WP_158380331.1">
    <property type="nucleotide sequence ID" value="NZ_CP028359.1"/>
</dbReference>
<dbReference type="InterPro" id="IPR013155">
    <property type="entry name" value="M/V/L/I-tRNA-synth_anticd-bd"/>
</dbReference>
<keyword evidence="2" id="KW-0436">Ligase</keyword>
<dbReference type="Gene3D" id="1.10.730.10">
    <property type="entry name" value="Isoleucyl-tRNA Synthetase, Domain 1"/>
    <property type="match status" value="1"/>
</dbReference>
<reference evidence="12 13" key="1">
    <citation type="submission" date="2018-03" db="EMBL/GenBank/DDBJ databases">
        <title>A parallel universe: an anciently diverged bacterial symbiosis in a Hawaiian planthopper (Hemiptera: Cixiidae) reveals rearranged nutritional responsibilities.</title>
        <authorList>
            <person name="Bennett G."/>
            <person name="Mao M."/>
        </authorList>
    </citation>
    <scope>NUCLEOTIDE SEQUENCE [LARGE SCALE GENOMIC DNA]</scope>
    <source>
        <strain evidence="12 13">OLIH</strain>
    </source>
</reference>
<feature type="domain" description="Methionyl/Valyl/Leucyl/Isoleucyl-tRNA synthetase anticodon-binding" evidence="11">
    <location>
        <begin position="771"/>
        <end position="918"/>
    </location>
</feature>
<dbReference type="Proteomes" id="UP000257017">
    <property type="component" value="Chromosome"/>
</dbReference>
<accession>A0A346E0W0</accession>
<evidence type="ECO:0000256" key="7">
    <source>
        <dbReference type="ARBA" id="ARBA00025217"/>
    </source>
</evidence>
<comment type="catalytic activity">
    <reaction evidence="8">
        <text>tRNA(Ile) + L-isoleucine + ATP = L-isoleucyl-tRNA(Ile) + AMP + diphosphate</text>
        <dbReference type="Rhea" id="RHEA:11060"/>
        <dbReference type="Rhea" id="RHEA-COMP:9666"/>
        <dbReference type="Rhea" id="RHEA-COMP:9695"/>
        <dbReference type="ChEBI" id="CHEBI:30616"/>
        <dbReference type="ChEBI" id="CHEBI:33019"/>
        <dbReference type="ChEBI" id="CHEBI:58045"/>
        <dbReference type="ChEBI" id="CHEBI:78442"/>
        <dbReference type="ChEBI" id="CHEBI:78528"/>
        <dbReference type="ChEBI" id="CHEBI:456215"/>
        <dbReference type="EC" id="6.1.1.5"/>
    </reaction>
</comment>
<name>A0A346E0W0_9FLAO</name>
<dbReference type="InterPro" id="IPR009008">
    <property type="entry name" value="Val/Leu/Ile-tRNA-synth_edit"/>
</dbReference>
<dbReference type="GO" id="GO:0004822">
    <property type="term" value="F:isoleucine-tRNA ligase activity"/>
    <property type="evidence" value="ECO:0007669"/>
    <property type="project" value="UniProtKB-UniRule"/>
</dbReference>
<dbReference type="EC" id="6.1.1.5" evidence="1 9"/>
<evidence type="ECO:0000313" key="12">
    <source>
        <dbReference type="EMBL" id="AXN02615.1"/>
    </source>
</evidence>
<keyword evidence="4" id="KW-0067">ATP-binding</keyword>
<dbReference type="Gene3D" id="3.40.50.620">
    <property type="entry name" value="HUPs"/>
    <property type="match status" value="2"/>
</dbReference>
<evidence type="ECO:0000256" key="6">
    <source>
        <dbReference type="ARBA" id="ARBA00023146"/>
    </source>
</evidence>
<dbReference type="SUPFAM" id="SSF52374">
    <property type="entry name" value="Nucleotidylyl transferase"/>
    <property type="match status" value="1"/>
</dbReference>
<dbReference type="InterPro" id="IPR033709">
    <property type="entry name" value="Anticodon_Ile_ABEc"/>
</dbReference>
<evidence type="ECO:0000259" key="10">
    <source>
        <dbReference type="Pfam" id="PF00133"/>
    </source>
</evidence>
<dbReference type="InterPro" id="IPR014729">
    <property type="entry name" value="Rossmann-like_a/b/a_fold"/>
</dbReference>
<comment type="function">
    <text evidence="7">Catalyzes the attachment of isoleucine to tRNA(Ile). As IleRS can inadvertently accommodate and process structurally similar amino acids such as valine, to avoid such errors it has two additional distinct tRNA(Ile)-dependent editing activities. One activity is designated as 'pretransfer' editing and involves the hydrolysis of activated Val-AMP. The other activity is designated 'posttransfer' editing and involves deacylation of mischarged Val-tRNA(Ile).</text>
</comment>
<keyword evidence="6 12" id="KW-0030">Aminoacyl-tRNA synthetase</keyword>
<dbReference type="OrthoDB" id="9810365at2"/>
<evidence type="ECO:0000259" key="11">
    <source>
        <dbReference type="Pfam" id="PF08264"/>
    </source>
</evidence>
<dbReference type="NCBIfam" id="TIGR00392">
    <property type="entry name" value="ileS"/>
    <property type="match status" value="1"/>
</dbReference>
<dbReference type="InterPro" id="IPR023586">
    <property type="entry name" value="Ile-tRNA-ligase_type2"/>
</dbReference>
<dbReference type="SUPFAM" id="SSF47323">
    <property type="entry name" value="Anticodon-binding domain of a subclass of class I aminoacyl-tRNA synthetases"/>
    <property type="match status" value="2"/>
</dbReference>
<dbReference type="InterPro" id="IPR002300">
    <property type="entry name" value="aa-tRNA-synth_Ia"/>
</dbReference>
<dbReference type="GO" id="GO:0006428">
    <property type="term" value="P:isoleucyl-tRNA aminoacylation"/>
    <property type="evidence" value="ECO:0007669"/>
    <property type="project" value="UniProtKB-UniRule"/>
</dbReference>
<dbReference type="GO" id="GO:0002161">
    <property type="term" value="F:aminoacyl-tRNA deacylase activity"/>
    <property type="evidence" value="ECO:0007669"/>
    <property type="project" value="InterPro"/>
</dbReference>
<evidence type="ECO:0000256" key="1">
    <source>
        <dbReference type="ARBA" id="ARBA00013165"/>
    </source>
</evidence>
<dbReference type="PANTHER" id="PTHR42780">
    <property type="entry name" value="SOLEUCYL-TRNA SYNTHETASE"/>
    <property type="match status" value="1"/>
</dbReference>
<evidence type="ECO:0000256" key="8">
    <source>
        <dbReference type="ARBA" id="ARBA00048359"/>
    </source>
</evidence>
<evidence type="ECO:0000256" key="5">
    <source>
        <dbReference type="ARBA" id="ARBA00022917"/>
    </source>
</evidence>
<dbReference type="CDD" id="cd07961">
    <property type="entry name" value="Anticodon_Ia_Ile_ABEc"/>
    <property type="match status" value="1"/>
</dbReference>
<organism evidence="12 13">
    <name type="scientific">Candidatus Karelsulcia muelleri</name>
    <dbReference type="NCBI Taxonomy" id="336810"/>
    <lineage>
        <taxon>Bacteria</taxon>
        <taxon>Pseudomonadati</taxon>
        <taxon>Bacteroidota</taxon>
        <taxon>Flavobacteriia</taxon>
        <taxon>Flavobacteriales</taxon>
        <taxon>Candidatus Karelsulcia</taxon>
    </lineage>
</organism>
<dbReference type="EMBL" id="CP028359">
    <property type="protein sequence ID" value="AXN02615.1"/>
    <property type="molecule type" value="Genomic_DNA"/>
</dbReference>
<dbReference type="Pfam" id="PF00133">
    <property type="entry name" value="tRNA-synt_1"/>
    <property type="match status" value="1"/>
</dbReference>
<dbReference type="SUPFAM" id="SSF50677">
    <property type="entry name" value="ValRS/IleRS/LeuRS editing domain"/>
    <property type="match status" value="1"/>
</dbReference>
<dbReference type="GO" id="GO:0000049">
    <property type="term" value="F:tRNA binding"/>
    <property type="evidence" value="ECO:0007669"/>
    <property type="project" value="InterPro"/>
</dbReference>
<evidence type="ECO:0000256" key="9">
    <source>
        <dbReference type="NCBIfam" id="TIGR00392"/>
    </source>
</evidence>
<proteinExistence type="predicted"/>
<evidence type="ECO:0000256" key="3">
    <source>
        <dbReference type="ARBA" id="ARBA00022741"/>
    </source>
</evidence>
<keyword evidence="3" id="KW-0547">Nucleotide-binding</keyword>
<evidence type="ECO:0000256" key="2">
    <source>
        <dbReference type="ARBA" id="ARBA00022598"/>
    </source>
</evidence>
<gene>
    <name evidence="12" type="ORF">C9I73_076</name>
</gene>
<dbReference type="InterPro" id="IPR002301">
    <property type="entry name" value="Ile-tRNA-ligase"/>
</dbReference>
<protein>
    <recommendedName>
        <fullName evidence="1 9">Isoleucine--tRNA ligase</fullName>
        <ecNumber evidence="1 9">6.1.1.5</ecNumber>
    </recommendedName>
</protein>
<sequence length="1132" mass="134554">MVKTFKEYQNLKMDEISTEIKIFWYEKNIFKKCFSRDYKNNVVFYEGPPSINGIPGLHHLFSRSIKDIFCRYFTLKNNKVNRIAGWDTHGLPVELVLEKELGISKDEIKQKIGIKTFNKKCKKLVIKNLKSWKELSNNIGYWLDFNKAYFTYDAKYIETVWWLLKKIYLKQNLYKDFKIQPYSPLAGTGLSIHELNYPGCYKKLNTTTVVVKFKMKKPNLYKKFAEIKDDIYILSWTTTPWTLPSNTALAIGKNISYVLINTYNPLTLERINIIISEKSLTNNLDIRLFLKTNKKIDLFKKKRKKIPYRIIKKFKGKVLLNTAYEQLIRWKKPDKSQCLENAFKIIAGDFVSQYDGTGIVHISPTFGEKDFELAKTNNIPLMMIKGKKNKLIPLVDKKGRFIKNLHPLFSGQFLKKEYSKKTKNSEISTDIKLALYLKTKDKIFNIGKNIHSYPHCWRTQAPILYYPINSWFIKTTSYKKKLIKLNQLINWIPIKTGLKRFENWLKSLKDWNISRTRYWGIPLPIWRSNKEDEEKVIGSIEELINEIDKSVYAGYMKKNPFKKFRIGNMSNKNYSKIDLHKHNLDKVILVSKTNEPLRREPEILDVWFDSGAMPYAQFHYPFENIKLIEKKINFPADFICEGVDQTRGWFFTLHIIATIIYNSVAFKTAISNGFILDKLGKKMSKNIGNTINPVQLFQRYGADPIRWYLISNSKHWKNIKFNENCIKKRTYKFFLTLFHSYSFFSLYANLDNFVPNNEKLIINKLSLLEIWIISKLNSLIKDTYRFYQKYNLFQVAKKIEKFVIFDLSNWYIRLSRRKYWKNDYNEDKINAYQTLYICLINIFKISSPIAPFFMDYFYKNLNQINKKIESVHLEQFPTYNEKFIDLSIENGMKLAQYITSKILAIRKKLNIKVRHKLNKALVIILNKKIFNNKLLATKILTLIKTEVNVNKMKFSHEIKTIKKIAKINLKPNYKVLGPKYKRDLRLILNYIKNKESNLLEKKKINLIINNKKITLNLKEFLVEYKSKTNWKLSINKNFIIGIDSQLTKKLKLEGLLRDFIKQIQSLRKQKKFYVSKRIIIYLNTEDSLFLQTIKKYSKKIKNETLVKKIIINKKQIEEYFYLNKRKIYIQIL</sequence>
<dbReference type="InterPro" id="IPR009080">
    <property type="entry name" value="tRNAsynth_Ia_anticodon-bd"/>
</dbReference>
<dbReference type="AlphaFoldDB" id="A0A346E0W0"/>
<keyword evidence="5" id="KW-0648">Protein biosynthesis</keyword>
<dbReference type="Pfam" id="PF19302">
    <property type="entry name" value="DUF5915"/>
    <property type="match status" value="1"/>
</dbReference>
<dbReference type="GO" id="GO:0005737">
    <property type="term" value="C:cytoplasm"/>
    <property type="evidence" value="ECO:0007669"/>
    <property type="project" value="UniProtKB-UniRule"/>
</dbReference>
<feature type="domain" description="Aminoacyl-tRNA synthetase class Ia" evidence="10">
    <location>
        <begin position="23"/>
        <end position="721"/>
    </location>
</feature>
<dbReference type="PRINTS" id="PR00984">
    <property type="entry name" value="TRNASYNTHILE"/>
</dbReference>